<keyword evidence="3" id="KW-1185">Reference proteome</keyword>
<dbReference type="Proteomes" id="UP000184440">
    <property type="component" value="Unassembled WGS sequence"/>
</dbReference>
<reference evidence="2 3" key="1">
    <citation type="submission" date="2016-11" db="EMBL/GenBank/DDBJ databases">
        <authorList>
            <person name="Jaros S."/>
            <person name="Januszkiewicz K."/>
            <person name="Wedrychowicz H."/>
        </authorList>
    </citation>
    <scope>NUCLEOTIDE SEQUENCE [LARGE SCALE GENOMIC DNA]</scope>
    <source>
        <strain evidence="2 3">DSM 46144</strain>
    </source>
</reference>
<dbReference type="AlphaFoldDB" id="A0A1M7R264"/>
<evidence type="ECO:0000313" key="3">
    <source>
        <dbReference type="Proteomes" id="UP000184440"/>
    </source>
</evidence>
<accession>A0A1M7R264</accession>
<protein>
    <submittedName>
        <fullName evidence="2">Uncharacterized protein</fullName>
    </submittedName>
</protein>
<gene>
    <name evidence="2" type="ORF">SAMN05443668_106118</name>
</gene>
<feature type="region of interest" description="Disordered" evidence="1">
    <location>
        <begin position="11"/>
        <end position="33"/>
    </location>
</feature>
<evidence type="ECO:0000313" key="2">
    <source>
        <dbReference type="EMBL" id="SHN38684.1"/>
    </source>
</evidence>
<dbReference type="EMBL" id="FRCS01000006">
    <property type="protein sequence ID" value="SHN38684.1"/>
    <property type="molecule type" value="Genomic_DNA"/>
</dbReference>
<name>A0A1M7R264_9ACTN</name>
<evidence type="ECO:0000256" key="1">
    <source>
        <dbReference type="SAM" id="MobiDB-lite"/>
    </source>
</evidence>
<proteinExistence type="predicted"/>
<sequence>MFCGVKYLHSEGIAARPESPGEDEVETDLTRRR</sequence>
<organism evidence="2 3">
    <name type="scientific">Cryptosporangium aurantiacum</name>
    <dbReference type="NCBI Taxonomy" id="134849"/>
    <lineage>
        <taxon>Bacteria</taxon>
        <taxon>Bacillati</taxon>
        <taxon>Actinomycetota</taxon>
        <taxon>Actinomycetes</taxon>
        <taxon>Cryptosporangiales</taxon>
        <taxon>Cryptosporangiaceae</taxon>
        <taxon>Cryptosporangium</taxon>
    </lineage>
</organism>